<dbReference type="PANTHER" id="PTHR42756:SF1">
    <property type="entry name" value="TRANSCRIPTIONAL REPRESSOR OF EMRAB OPERON"/>
    <property type="match status" value="1"/>
</dbReference>
<dbReference type="AlphaFoldDB" id="A0A1T2X8K6"/>
<gene>
    <name evidence="5" type="ORF">BVG16_18410</name>
</gene>
<keyword evidence="2" id="KW-0238">DNA-binding</keyword>
<evidence type="ECO:0000313" key="5">
    <source>
        <dbReference type="EMBL" id="OPA76182.1"/>
    </source>
</evidence>
<organism evidence="5 6">
    <name type="scientific">Paenibacillus selenitireducens</name>
    <dbReference type="NCBI Taxonomy" id="1324314"/>
    <lineage>
        <taxon>Bacteria</taxon>
        <taxon>Bacillati</taxon>
        <taxon>Bacillota</taxon>
        <taxon>Bacilli</taxon>
        <taxon>Bacillales</taxon>
        <taxon>Paenibacillaceae</taxon>
        <taxon>Paenibacillus</taxon>
    </lineage>
</organism>
<proteinExistence type="predicted"/>
<dbReference type="Gene3D" id="1.10.10.10">
    <property type="entry name" value="Winged helix-like DNA-binding domain superfamily/Winged helix DNA-binding domain"/>
    <property type="match status" value="1"/>
</dbReference>
<evidence type="ECO:0000256" key="3">
    <source>
        <dbReference type="ARBA" id="ARBA00023163"/>
    </source>
</evidence>
<dbReference type="GO" id="GO:0003700">
    <property type="term" value="F:DNA-binding transcription factor activity"/>
    <property type="evidence" value="ECO:0007669"/>
    <property type="project" value="InterPro"/>
</dbReference>
<evidence type="ECO:0000256" key="1">
    <source>
        <dbReference type="ARBA" id="ARBA00023015"/>
    </source>
</evidence>
<comment type="caution">
    <text evidence="5">The sequence shown here is derived from an EMBL/GenBank/DDBJ whole genome shotgun (WGS) entry which is preliminary data.</text>
</comment>
<dbReference type="Pfam" id="PF01047">
    <property type="entry name" value="MarR"/>
    <property type="match status" value="1"/>
</dbReference>
<keyword evidence="6" id="KW-1185">Reference proteome</keyword>
<dbReference type="InterPro" id="IPR036390">
    <property type="entry name" value="WH_DNA-bd_sf"/>
</dbReference>
<dbReference type="PRINTS" id="PR00598">
    <property type="entry name" value="HTHMARR"/>
</dbReference>
<dbReference type="GO" id="GO:0003677">
    <property type="term" value="F:DNA binding"/>
    <property type="evidence" value="ECO:0007669"/>
    <property type="project" value="UniProtKB-KW"/>
</dbReference>
<name>A0A1T2X8K6_9BACL</name>
<dbReference type="STRING" id="1324314.BVG16_18410"/>
<accession>A0A1T2X8K6</accession>
<protein>
    <submittedName>
        <fullName evidence="5">MarR family transcriptional regulator</fullName>
    </submittedName>
</protein>
<dbReference type="InterPro" id="IPR000835">
    <property type="entry name" value="HTH_MarR-typ"/>
</dbReference>
<keyword evidence="1" id="KW-0805">Transcription regulation</keyword>
<dbReference type="PROSITE" id="PS50995">
    <property type="entry name" value="HTH_MARR_2"/>
    <property type="match status" value="1"/>
</dbReference>
<keyword evidence="3" id="KW-0804">Transcription</keyword>
<sequence>MMENLFSTIEREIAIFGRRAEAIRIAYLSHSDFDRSTYLLLRQLEHEGPLAIKALADALLLDISTASRQTAALETKGFVEKLSDPNDARVKLLQITELGRQELLAFAKAREAFYAGLLEDWNEEECRQFGESLARFNRTMEERRRVNKSE</sequence>
<dbReference type="Proteomes" id="UP000190188">
    <property type="component" value="Unassembled WGS sequence"/>
</dbReference>
<evidence type="ECO:0000259" key="4">
    <source>
        <dbReference type="PROSITE" id="PS50995"/>
    </source>
</evidence>
<dbReference type="PANTHER" id="PTHR42756">
    <property type="entry name" value="TRANSCRIPTIONAL REGULATOR, MARR"/>
    <property type="match status" value="1"/>
</dbReference>
<dbReference type="SUPFAM" id="SSF46785">
    <property type="entry name" value="Winged helix' DNA-binding domain"/>
    <property type="match status" value="1"/>
</dbReference>
<evidence type="ECO:0000256" key="2">
    <source>
        <dbReference type="ARBA" id="ARBA00023125"/>
    </source>
</evidence>
<evidence type="ECO:0000313" key="6">
    <source>
        <dbReference type="Proteomes" id="UP000190188"/>
    </source>
</evidence>
<dbReference type="SMART" id="SM00347">
    <property type="entry name" value="HTH_MARR"/>
    <property type="match status" value="1"/>
</dbReference>
<feature type="domain" description="HTH marR-type" evidence="4">
    <location>
        <begin position="2"/>
        <end position="138"/>
    </location>
</feature>
<dbReference type="InterPro" id="IPR036388">
    <property type="entry name" value="WH-like_DNA-bd_sf"/>
</dbReference>
<dbReference type="EMBL" id="MSZX01000007">
    <property type="protein sequence ID" value="OPA76182.1"/>
    <property type="molecule type" value="Genomic_DNA"/>
</dbReference>
<reference evidence="5 6" key="1">
    <citation type="submission" date="2017-01" db="EMBL/GenBank/DDBJ databases">
        <title>Genome analysis of Paenibacillus selenitrireducens ES3-24.</title>
        <authorList>
            <person name="Xu D."/>
            <person name="Yao R."/>
            <person name="Zheng S."/>
        </authorList>
    </citation>
    <scope>NUCLEOTIDE SEQUENCE [LARGE SCALE GENOMIC DNA]</scope>
    <source>
        <strain evidence="5 6">ES3-24</strain>
    </source>
</reference>